<dbReference type="EMBL" id="FRBR01000002">
    <property type="protein sequence ID" value="SHL37581.1"/>
    <property type="molecule type" value="Genomic_DNA"/>
</dbReference>
<dbReference type="RefSeq" id="WP_229709486.1">
    <property type="nucleotide sequence ID" value="NZ_BMLR01000002.1"/>
</dbReference>
<accession>A0A1M7A4A8</accession>
<gene>
    <name evidence="1" type="ORF">SAMN05444398_102170</name>
</gene>
<organism evidence="1 2">
    <name type="scientific">Roseovarius pacificus</name>
    <dbReference type="NCBI Taxonomy" id="337701"/>
    <lineage>
        <taxon>Bacteria</taxon>
        <taxon>Pseudomonadati</taxon>
        <taxon>Pseudomonadota</taxon>
        <taxon>Alphaproteobacteria</taxon>
        <taxon>Rhodobacterales</taxon>
        <taxon>Roseobacteraceae</taxon>
        <taxon>Roseovarius</taxon>
    </lineage>
</organism>
<dbReference type="Proteomes" id="UP000183974">
    <property type="component" value="Unassembled WGS sequence"/>
</dbReference>
<sequence>MPDESVGVLPVRIAGGLPETAMYRMFWESLPMKKIGCCGAAVAGFLIMGTMAVAADEAEIGRNVSVELNAVKASEAGCMLSFVVINGHESQIDKAVYETVLFDSGGQVDRLTLFDFGVLPPGRPRVRQFTVPGMACEGLGQILINGAHSCESEGLAGDACEAGLELRSRVNIEVMG</sequence>
<dbReference type="STRING" id="337701.SAMN05444398_102170"/>
<dbReference type="AlphaFoldDB" id="A0A1M7A4A8"/>
<keyword evidence="2" id="KW-1185">Reference proteome</keyword>
<evidence type="ECO:0000313" key="1">
    <source>
        <dbReference type="EMBL" id="SHL37581.1"/>
    </source>
</evidence>
<protein>
    <submittedName>
        <fullName evidence="1">Uncharacterized protein</fullName>
    </submittedName>
</protein>
<evidence type="ECO:0000313" key="2">
    <source>
        <dbReference type="Proteomes" id="UP000183974"/>
    </source>
</evidence>
<reference evidence="1 2" key="1">
    <citation type="submission" date="2016-11" db="EMBL/GenBank/DDBJ databases">
        <authorList>
            <person name="Jaros S."/>
            <person name="Januszkiewicz K."/>
            <person name="Wedrychowicz H."/>
        </authorList>
    </citation>
    <scope>NUCLEOTIDE SEQUENCE [LARGE SCALE GENOMIC DNA]</scope>
    <source>
        <strain evidence="1 2">DSM 29589</strain>
    </source>
</reference>
<name>A0A1M7A4A8_9RHOB</name>
<proteinExistence type="predicted"/>